<reference evidence="1 2" key="1">
    <citation type="submission" date="2016-11" db="EMBL/GenBank/DDBJ databases">
        <authorList>
            <person name="Jaros S."/>
            <person name="Januszkiewicz K."/>
            <person name="Wedrychowicz H."/>
        </authorList>
    </citation>
    <scope>NUCLEOTIDE SEQUENCE [LARGE SCALE GENOMIC DNA]</scope>
    <source>
        <strain evidence="1 2">DSM 21637</strain>
    </source>
</reference>
<evidence type="ECO:0000313" key="1">
    <source>
        <dbReference type="EMBL" id="SFX65991.1"/>
    </source>
</evidence>
<dbReference type="InterPro" id="IPR025455">
    <property type="entry name" value="DUF4276"/>
</dbReference>
<dbReference type="Proteomes" id="UP000182350">
    <property type="component" value="Unassembled WGS sequence"/>
</dbReference>
<name>A0A1K1YW09_9GAMM</name>
<keyword evidence="2" id="KW-1185">Reference proteome</keyword>
<protein>
    <recommendedName>
        <fullName evidence="3">DUF4276 domain-containing protein</fullName>
    </recommendedName>
</protein>
<dbReference type="AlphaFoldDB" id="A0A1K1YW09"/>
<gene>
    <name evidence="1" type="ORF">SAMN02745752_02415</name>
</gene>
<evidence type="ECO:0008006" key="3">
    <source>
        <dbReference type="Google" id="ProtNLM"/>
    </source>
</evidence>
<accession>A0A1K1YW09</accession>
<dbReference type="STRING" id="1122209.SAMN02745752_02415"/>
<dbReference type="EMBL" id="FPJW01000009">
    <property type="protein sequence ID" value="SFX65991.1"/>
    <property type="molecule type" value="Genomic_DNA"/>
</dbReference>
<dbReference type="OrthoDB" id="9801478at2"/>
<sequence length="201" mass="23039">MVRLGISVEGATEERFTKRVLAPHLSQLNIYITPVNLRGNISLDRIRGELETLAYSFDYVTTFYDFYGFKKLEPGETKSSLEQKIKHCLKAELQSKLIPYIQMHEFEGLLFSDPEVLATLLHKPSLNDWATNVLLDFDNNPEQINNSRETAPSKRLEKHSDYRKTIHGPDIALNIGLEKLRNCCQGFDQWLQLLEALSPSS</sequence>
<dbReference type="RefSeq" id="WP_072326752.1">
    <property type="nucleotide sequence ID" value="NZ_FPJW01000009.1"/>
</dbReference>
<dbReference type="Pfam" id="PF14103">
    <property type="entry name" value="DUF4276"/>
    <property type="match status" value="1"/>
</dbReference>
<organism evidence="1 2">
    <name type="scientific">Marinospirillum alkaliphilum DSM 21637</name>
    <dbReference type="NCBI Taxonomy" id="1122209"/>
    <lineage>
        <taxon>Bacteria</taxon>
        <taxon>Pseudomonadati</taxon>
        <taxon>Pseudomonadota</taxon>
        <taxon>Gammaproteobacteria</taxon>
        <taxon>Oceanospirillales</taxon>
        <taxon>Oceanospirillaceae</taxon>
        <taxon>Marinospirillum</taxon>
    </lineage>
</organism>
<proteinExistence type="predicted"/>
<evidence type="ECO:0000313" key="2">
    <source>
        <dbReference type="Proteomes" id="UP000182350"/>
    </source>
</evidence>